<gene>
    <name evidence="8" type="ORF">GCM10011385_40510</name>
</gene>
<evidence type="ECO:0000313" key="8">
    <source>
        <dbReference type="EMBL" id="GGA82195.1"/>
    </source>
</evidence>
<comment type="caution">
    <text evidence="8">The sequence shown here is derived from an EMBL/GenBank/DDBJ whole genome shotgun (WGS) entry which is preliminary data.</text>
</comment>
<evidence type="ECO:0000256" key="2">
    <source>
        <dbReference type="ARBA" id="ARBA00022643"/>
    </source>
</evidence>
<feature type="binding site" evidence="6">
    <location>
        <position position="148"/>
    </location>
    <ligand>
        <name>FMN</name>
        <dbReference type="ChEBI" id="CHEBI:58210"/>
    </ligand>
</feature>
<dbReference type="PIRSF" id="PIRSF000337">
    <property type="entry name" value="NTA_MOA"/>
    <property type="match status" value="1"/>
</dbReference>
<evidence type="ECO:0000259" key="7">
    <source>
        <dbReference type="Pfam" id="PF00296"/>
    </source>
</evidence>
<dbReference type="EMBL" id="BMIF01000025">
    <property type="protein sequence ID" value="GGA82195.1"/>
    <property type="molecule type" value="Genomic_DNA"/>
</dbReference>
<organism evidence="8 9">
    <name type="scientific">Nitratireductor aestuarii</name>
    <dbReference type="NCBI Taxonomy" id="1735103"/>
    <lineage>
        <taxon>Bacteria</taxon>
        <taxon>Pseudomonadati</taxon>
        <taxon>Pseudomonadota</taxon>
        <taxon>Alphaproteobacteria</taxon>
        <taxon>Hyphomicrobiales</taxon>
        <taxon>Phyllobacteriaceae</taxon>
        <taxon>Nitratireductor</taxon>
    </lineage>
</organism>
<dbReference type="Gene3D" id="3.20.20.30">
    <property type="entry name" value="Luciferase-like domain"/>
    <property type="match status" value="1"/>
</dbReference>
<dbReference type="RefSeq" id="WP_188722927.1">
    <property type="nucleotide sequence ID" value="NZ_BMIF01000025.1"/>
</dbReference>
<dbReference type="GO" id="GO:0004497">
    <property type="term" value="F:monooxygenase activity"/>
    <property type="evidence" value="ECO:0007669"/>
    <property type="project" value="UniProtKB-KW"/>
</dbReference>
<feature type="domain" description="Luciferase-like" evidence="7">
    <location>
        <begin position="27"/>
        <end position="311"/>
    </location>
</feature>
<proteinExistence type="inferred from homology"/>
<keyword evidence="2 6" id="KW-0288">FMN</keyword>
<dbReference type="SUPFAM" id="SSF51679">
    <property type="entry name" value="Bacterial luciferase-like"/>
    <property type="match status" value="1"/>
</dbReference>
<dbReference type="PANTHER" id="PTHR30011">
    <property type="entry name" value="ALKANESULFONATE MONOOXYGENASE-RELATED"/>
    <property type="match status" value="1"/>
</dbReference>
<dbReference type="Pfam" id="PF00296">
    <property type="entry name" value="Bac_luciferase"/>
    <property type="match status" value="1"/>
</dbReference>
<evidence type="ECO:0000256" key="3">
    <source>
        <dbReference type="ARBA" id="ARBA00023002"/>
    </source>
</evidence>
<keyword evidence="4 8" id="KW-0503">Monooxygenase</keyword>
<dbReference type="Proteomes" id="UP000636264">
    <property type="component" value="Unassembled WGS sequence"/>
</dbReference>
<keyword evidence="1 6" id="KW-0285">Flavoprotein</keyword>
<dbReference type="CDD" id="cd01095">
    <property type="entry name" value="Nitrilotriacetate_monoxgenase"/>
    <property type="match status" value="1"/>
</dbReference>
<feature type="binding site" evidence="6">
    <location>
        <position position="144"/>
    </location>
    <ligand>
        <name>FMN</name>
        <dbReference type="ChEBI" id="CHEBI:58210"/>
    </ligand>
</feature>
<dbReference type="AlphaFoldDB" id="A0A916S5Y2"/>
<name>A0A916S5Y2_9HYPH</name>
<feature type="binding site" evidence="6">
    <location>
        <position position="94"/>
    </location>
    <ligand>
        <name>FMN</name>
        <dbReference type="ChEBI" id="CHEBI:58210"/>
    </ligand>
</feature>
<dbReference type="InterPro" id="IPR036661">
    <property type="entry name" value="Luciferase-like_sf"/>
</dbReference>
<feature type="binding site" evidence="6">
    <location>
        <position position="219"/>
    </location>
    <ligand>
        <name>FMN</name>
        <dbReference type="ChEBI" id="CHEBI:58210"/>
    </ligand>
</feature>
<evidence type="ECO:0000313" key="9">
    <source>
        <dbReference type="Proteomes" id="UP000636264"/>
    </source>
</evidence>
<feature type="binding site" evidence="6">
    <location>
        <position position="57"/>
    </location>
    <ligand>
        <name>FMN</name>
        <dbReference type="ChEBI" id="CHEBI:58210"/>
    </ligand>
</feature>
<dbReference type="PANTHER" id="PTHR30011:SF16">
    <property type="entry name" value="C2H2 FINGER DOMAIN TRANSCRIPTION FACTOR (EUROFUNG)-RELATED"/>
    <property type="match status" value="1"/>
</dbReference>
<keyword evidence="3" id="KW-0560">Oxidoreductase</keyword>
<dbReference type="InterPro" id="IPR011251">
    <property type="entry name" value="Luciferase-like_dom"/>
</dbReference>
<reference evidence="8" key="2">
    <citation type="submission" date="2020-09" db="EMBL/GenBank/DDBJ databases">
        <authorList>
            <person name="Sun Q."/>
            <person name="Zhou Y."/>
        </authorList>
    </citation>
    <scope>NUCLEOTIDE SEQUENCE</scope>
    <source>
        <strain evidence="8">CGMCC 1.15320</strain>
    </source>
</reference>
<dbReference type="InterPro" id="IPR016215">
    <property type="entry name" value="NTA_MOA"/>
</dbReference>
<dbReference type="GO" id="GO:0016705">
    <property type="term" value="F:oxidoreductase activity, acting on paired donors, with incorporation or reduction of molecular oxygen"/>
    <property type="evidence" value="ECO:0007669"/>
    <property type="project" value="InterPro"/>
</dbReference>
<comment type="similarity">
    <text evidence="5">Belongs to the NtaA/SnaA/DszA monooxygenase family.</text>
</comment>
<sequence>MSDERMMHLAVYALGTGNHSAGWRMDGATARHSSLEVLQQIAVTAERGKFDLFFLADSAMMSFNDHPSHQSRLEPLTALGALSVLTKDIGLGGTVSTSFSEPYNVARAFSTLDHISGGRVAWNVVTSSADAAALNFSRDKLNEHDKRYEIAGEFVDVVRGLWDTWSEGAIVADRSTGQFLDDTKVRELNHAGTHLSVKGPLNIERSPQGHPLIIQAGGSPAGMELSARVADIVFEVVQDPAAAKQFYDTLKGMAVRNGRQESDIRILPGVMTIVGKTEAEAKAKLDKLQSWVTPTNALALVSARLGHDIEGLSLDSPVPDFPLTERSQGFSRTLLELALREKMTLRDLYNLIAAARGHWVLCGTAEHIADVFEEWFVERRADGFMILPPYFNQGFADFVDLVVPELQRRGLYKREYAEGTMREKLGLPKK</sequence>
<dbReference type="InterPro" id="IPR051260">
    <property type="entry name" value="Diverse_substr_monoxygenases"/>
</dbReference>
<dbReference type="NCBIfam" id="TIGR03860">
    <property type="entry name" value="FMN_nitrolo"/>
    <property type="match status" value="1"/>
</dbReference>
<evidence type="ECO:0000256" key="6">
    <source>
        <dbReference type="PIRSR" id="PIRSR000337-1"/>
    </source>
</evidence>
<reference evidence="8" key="1">
    <citation type="journal article" date="2014" name="Int. J. Syst. Evol. Microbiol.">
        <title>Complete genome sequence of Corynebacterium casei LMG S-19264T (=DSM 44701T), isolated from a smear-ripened cheese.</title>
        <authorList>
            <consortium name="US DOE Joint Genome Institute (JGI-PGF)"/>
            <person name="Walter F."/>
            <person name="Albersmeier A."/>
            <person name="Kalinowski J."/>
            <person name="Ruckert C."/>
        </authorList>
    </citation>
    <scope>NUCLEOTIDE SEQUENCE</scope>
    <source>
        <strain evidence="8">CGMCC 1.15320</strain>
    </source>
</reference>
<protein>
    <submittedName>
        <fullName evidence="8">Monooxygenase</fullName>
    </submittedName>
</protein>
<evidence type="ECO:0000256" key="1">
    <source>
        <dbReference type="ARBA" id="ARBA00022630"/>
    </source>
</evidence>
<keyword evidence="9" id="KW-1185">Reference proteome</keyword>
<evidence type="ECO:0000256" key="4">
    <source>
        <dbReference type="ARBA" id="ARBA00023033"/>
    </source>
</evidence>
<accession>A0A916S5Y2</accession>
<evidence type="ECO:0000256" key="5">
    <source>
        <dbReference type="ARBA" id="ARBA00033748"/>
    </source>
</evidence>